<keyword evidence="5" id="KW-1185">Reference proteome</keyword>
<feature type="transmembrane region" description="Helical" evidence="2">
    <location>
        <begin position="25"/>
        <end position="46"/>
    </location>
</feature>
<name>A0A370XBK1_9GAMM</name>
<gene>
    <name evidence="4" type="ORF">DWU99_06690</name>
</gene>
<keyword evidence="2" id="KW-0812">Transmembrane</keyword>
<evidence type="ECO:0000256" key="2">
    <source>
        <dbReference type="SAM" id="Phobius"/>
    </source>
</evidence>
<comment type="caution">
    <text evidence="4">The sequence shown here is derived from an EMBL/GenBank/DDBJ whole genome shotgun (WGS) entry which is preliminary data.</text>
</comment>
<protein>
    <submittedName>
        <fullName evidence="4">DUF4105 domain-containing protein</fullName>
    </submittedName>
</protein>
<accession>A0A370XBK1</accession>
<evidence type="ECO:0000313" key="4">
    <source>
        <dbReference type="EMBL" id="RDS85650.1"/>
    </source>
</evidence>
<dbReference type="InterPro" id="IPR025178">
    <property type="entry name" value="Lnb_N"/>
</dbReference>
<evidence type="ECO:0000256" key="1">
    <source>
        <dbReference type="SAM" id="MobiDB-lite"/>
    </source>
</evidence>
<sequence>MTLIIAISGTWGALALWYQAGASVAIRAIVAIAWAAMVLTVLVLMWSRRGGGVPVFVYLLAVAVLLAWWGTIAPSNHRDWSDDVARMLTGSVDGDRVTLYNVRNFHWRSDQDYDARWETRSYNLEQLASADIVLSSWGMPGISHALMSFGFDDGSHVVFSVEIRKQRGQSFSSLGGFFKQFERTVVAADEGDIIRVRTNVRGEDDHLYRLQMSKPAMHALFLAYVKEANELAAKPAFYNTATSNCVTIVYNMAKQIDPGLPYDYRLLLTAYLPSYLYRIGALDTRYTLAMLTQQGDITARARATGPQDDFSRAIRTPPEPGGEGSLPRGQ</sequence>
<dbReference type="OrthoDB" id="274718at2"/>
<dbReference type="Proteomes" id="UP000255334">
    <property type="component" value="Unassembled WGS sequence"/>
</dbReference>
<proteinExistence type="predicted"/>
<feature type="domain" description="Lnb N-terminal periplasmic" evidence="3">
    <location>
        <begin position="114"/>
        <end position="268"/>
    </location>
</feature>
<organism evidence="4 5">
    <name type="scientific">Dyella psychrodurans</name>
    <dbReference type="NCBI Taxonomy" id="1927960"/>
    <lineage>
        <taxon>Bacteria</taxon>
        <taxon>Pseudomonadati</taxon>
        <taxon>Pseudomonadota</taxon>
        <taxon>Gammaproteobacteria</taxon>
        <taxon>Lysobacterales</taxon>
        <taxon>Rhodanobacteraceae</taxon>
        <taxon>Dyella</taxon>
    </lineage>
</organism>
<evidence type="ECO:0000313" key="5">
    <source>
        <dbReference type="Proteomes" id="UP000255334"/>
    </source>
</evidence>
<evidence type="ECO:0000259" key="3">
    <source>
        <dbReference type="Pfam" id="PF13387"/>
    </source>
</evidence>
<keyword evidence="2" id="KW-1133">Transmembrane helix</keyword>
<dbReference type="EMBL" id="QRBF01000002">
    <property type="protein sequence ID" value="RDS85650.1"/>
    <property type="molecule type" value="Genomic_DNA"/>
</dbReference>
<feature type="region of interest" description="Disordered" evidence="1">
    <location>
        <begin position="300"/>
        <end position="330"/>
    </location>
</feature>
<keyword evidence="2" id="KW-0472">Membrane</keyword>
<reference evidence="4 5" key="1">
    <citation type="submission" date="2018-07" db="EMBL/GenBank/DDBJ databases">
        <title>Dyella monticola sp. nov. and Dyella psychrodurans sp. nov. isolated from monsoon evergreen broad-leaved forest soil of Dinghu Mountain, China.</title>
        <authorList>
            <person name="Gao Z."/>
            <person name="Qiu L."/>
        </authorList>
    </citation>
    <scope>NUCLEOTIDE SEQUENCE [LARGE SCALE GENOMIC DNA]</scope>
    <source>
        <strain evidence="4 5">4MSK11</strain>
    </source>
</reference>
<feature type="transmembrane region" description="Helical" evidence="2">
    <location>
        <begin position="53"/>
        <end position="71"/>
    </location>
</feature>
<dbReference type="Pfam" id="PF13387">
    <property type="entry name" value="Lnb_N"/>
    <property type="match status" value="1"/>
</dbReference>
<dbReference type="RefSeq" id="WP_115477686.1">
    <property type="nucleotide sequence ID" value="NZ_QRBF01000002.1"/>
</dbReference>
<dbReference type="AlphaFoldDB" id="A0A370XBK1"/>